<accession>A0A4Q9HGP6</accession>
<evidence type="ECO:0000313" key="3">
    <source>
        <dbReference type="Proteomes" id="UP000291819"/>
    </source>
</evidence>
<protein>
    <submittedName>
        <fullName evidence="2">Carboxypeptidase-like regulatory domain-containing protein</fullName>
    </submittedName>
</protein>
<comment type="caution">
    <text evidence="2">The sequence shown here is derived from an EMBL/GenBank/DDBJ whole genome shotgun (WGS) entry which is preliminary data.</text>
</comment>
<evidence type="ECO:0000256" key="1">
    <source>
        <dbReference type="SAM" id="SignalP"/>
    </source>
</evidence>
<keyword evidence="2" id="KW-0645">Protease</keyword>
<organism evidence="2 3">
    <name type="scientific">Pedobacter kyonggii</name>
    <dbReference type="NCBI Taxonomy" id="1926871"/>
    <lineage>
        <taxon>Bacteria</taxon>
        <taxon>Pseudomonadati</taxon>
        <taxon>Bacteroidota</taxon>
        <taxon>Sphingobacteriia</taxon>
        <taxon>Sphingobacteriales</taxon>
        <taxon>Sphingobacteriaceae</taxon>
        <taxon>Pedobacter</taxon>
    </lineage>
</organism>
<evidence type="ECO:0000313" key="2">
    <source>
        <dbReference type="EMBL" id="TBO44408.1"/>
    </source>
</evidence>
<dbReference type="AlphaFoldDB" id="A0A4Q9HGP6"/>
<dbReference type="EMBL" id="SIXF01000002">
    <property type="protein sequence ID" value="TBO44408.1"/>
    <property type="molecule type" value="Genomic_DNA"/>
</dbReference>
<keyword evidence="2" id="KW-0121">Carboxypeptidase</keyword>
<keyword evidence="1" id="KW-0732">Signal</keyword>
<gene>
    <name evidence="2" type="ORF">EYS08_03610</name>
</gene>
<name>A0A4Q9HGP6_9SPHI</name>
<sequence length="148" mass="16406">MLKNLLNYLLVITLLCIGGNSIAQQNHTVSGTVKDRRNGELMIGVTVRIEGNLSVGTASNEYGFYSLSLPKGNYTLVISYIGYDEQRQQVQLDRNARIDWLLEQATEGKNNLQEVVVSSAKKDKNLSNAQMGALQNQEIPLRCCNGFP</sequence>
<dbReference type="OrthoDB" id="9803050at2"/>
<keyword evidence="3" id="KW-1185">Reference proteome</keyword>
<dbReference type="GO" id="GO:0004180">
    <property type="term" value="F:carboxypeptidase activity"/>
    <property type="evidence" value="ECO:0007669"/>
    <property type="project" value="UniProtKB-KW"/>
</dbReference>
<dbReference type="Pfam" id="PF13715">
    <property type="entry name" value="CarbopepD_reg_2"/>
    <property type="match status" value="1"/>
</dbReference>
<dbReference type="InterPro" id="IPR008969">
    <property type="entry name" value="CarboxyPept-like_regulatory"/>
</dbReference>
<keyword evidence="2" id="KW-0378">Hydrolase</keyword>
<feature type="chain" id="PRO_5020447908" evidence="1">
    <location>
        <begin position="24"/>
        <end position="148"/>
    </location>
</feature>
<reference evidence="2 3" key="1">
    <citation type="submission" date="2019-02" db="EMBL/GenBank/DDBJ databases">
        <title>Pedobacter kyonggii whole genome sequence analysis.</title>
        <authorList>
            <person name="Dahal R.H."/>
        </authorList>
    </citation>
    <scope>NUCLEOTIDE SEQUENCE [LARGE SCALE GENOMIC DNA]</scope>
    <source>
        <strain evidence="2 3">K-4-11-1</strain>
    </source>
</reference>
<proteinExistence type="predicted"/>
<dbReference type="SUPFAM" id="SSF49464">
    <property type="entry name" value="Carboxypeptidase regulatory domain-like"/>
    <property type="match status" value="1"/>
</dbReference>
<feature type="signal peptide" evidence="1">
    <location>
        <begin position="1"/>
        <end position="23"/>
    </location>
</feature>
<dbReference type="Proteomes" id="UP000291819">
    <property type="component" value="Unassembled WGS sequence"/>
</dbReference>
<dbReference type="RefSeq" id="WP_131028483.1">
    <property type="nucleotide sequence ID" value="NZ_SIXF01000002.1"/>
</dbReference>
<dbReference type="Gene3D" id="2.60.40.1120">
    <property type="entry name" value="Carboxypeptidase-like, regulatory domain"/>
    <property type="match status" value="1"/>
</dbReference>